<evidence type="ECO:0000256" key="4">
    <source>
        <dbReference type="ARBA" id="ARBA00022692"/>
    </source>
</evidence>
<dbReference type="InterPro" id="IPR051393">
    <property type="entry name" value="ABC_transporter_permease"/>
</dbReference>
<dbReference type="PROSITE" id="PS50928">
    <property type="entry name" value="ABC_TM1"/>
    <property type="match status" value="1"/>
</dbReference>
<feature type="transmembrane region" description="Helical" evidence="7">
    <location>
        <begin position="148"/>
        <end position="170"/>
    </location>
</feature>
<dbReference type="EMBL" id="SHKR01000012">
    <property type="protein sequence ID" value="RZU16301.1"/>
    <property type="molecule type" value="Genomic_DNA"/>
</dbReference>
<evidence type="ECO:0000256" key="6">
    <source>
        <dbReference type="ARBA" id="ARBA00023136"/>
    </source>
</evidence>
<feature type="transmembrane region" description="Helical" evidence="7">
    <location>
        <begin position="253"/>
        <end position="273"/>
    </location>
</feature>
<name>A0A4Q7X0G5_9ACTN</name>
<evidence type="ECO:0000256" key="1">
    <source>
        <dbReference type="ARBA" id="ARBA00004651"/>
    </source>
</evidence>
<evidence type="ECO:0000313" key="9">
    <source>
        <dbReference type="EMBL" id="RZU16301.1"/>
    </source>
</evidence>
<dbReference type="GO" id="GO:0055085">
    <property type="term" value="P:transmembrane transport"/>
    <property type="evidence" value="ECO:0007669"/>
    <property type="project" value="InterPro"/>
</dbReference>
<evidence type="ECO:0000256" key="5">
    <source>
        <dbReference type="ARBA" id="ARBA00022989"/>
    </source>
</evidence>
<organism evidence="9 10">
    <name type="scientific">Kribbella rubisoli</name>
    <dbReference type="NCBI Taxonomy" id="3075929"/>
    <lineage>
        <taxon>Bacteria</taxon>
        <taxon>Bacillati</taxon>
        <taxon>Actinomycetota</taxon>
        <taxon>Actinomycetes</taxon>
        <taxon>Propionibacteriales</taxon>
        <taxon>Kribbellaceae</taxon>
        <taxon>Kribbella</taxon>
    </lineage>
</organism>
<keyword evidence="6 7" id="KW-0472">Membrane</keyword>
<proteinExistence type="inferred from homology"/>
<dbReference type="PANTHER" id="PTHR30193">
    <property type="entry name" value="ABC TRANSPORTER PERMEASE PROTEIN"/>
    <property type="match status" value="1"/>
</dbReference>
<dbReference type="Proteomes" id="UP000292027">
    <property type="component" value="Unassembled WGS sequence"/>
</dbReference>
<feature type="domain" description="ABC transmembrane type-1" evidence="8">
    <location>
        <begin position="56"/>
        <end position="274"/>
    </location>
</feature>
<keyword evidence="5 7" id="KW-1133">Transmembrane helix</keyword>
<dbReference type="InterPro" id="IPR035906">
    <property type="entry name" value="MetI-like_sf"/>
</dbReference>
<dbReference type="SUPFAM" id="SSF161098">
    <property type="entry name" value="MetI-like"/>
    <property type="match status" value="1"/>
</dbReference>
<keyword evidence="10" id="KW-1185">Reference proteome</keyword>
<reference evidence="9 10" key="1">
    <citation type="journal article" date="2015" name="Stand. Genomic Sci.">
        <title>Genomic Encyclopedia of Bacterial and Archaeal Type Strains, Phase III: the genomes of soil and plant-associated and newly described type strains.</title>
        <authorList>
            <person name="Whitman W.B."/>
            <person name="Woyke T."/>
            <person name="Klenk H.P."/>
            <person name="Zhou Y."/>
            <person name="Lilburn T.G."/>
            <person name="Beck B.J."/>
            <person name="De Vos P."/>
            <person name="Vandamme P."/>
            <person name="Eisen J.A."/>
            <person name="Garrity G."/>
            <person name="Hugenholtz P."/>
            <person name="Kyrpides N.C."/>
        </authorList>
    </citation>
    <scope>NUCLEOTIDE SEQUENCE [LARGE SCALE GENOMIC DNA]</scope>
    <source>
        <strain evidence="9 10">VKM Ac-2540</strain>
    </source>
</reference>
<sequence length="282" mass="30880">MAYAFLLPALALLAVFTFVPFGQAILLSFQEWDGVSPSTPFVGLANYARVLHDSIFWESMKIVVVFGLAGFFVGNGISLCMALAVHRIRRGKALFRTAFYLPGVFSVVVVGMMFSWLLAPKVGILNRLLDVVGLSALQHNWLNDPATALPAVAAVFIWFHWGFGFILFLAGLQDMPAELYEAASLDGARAWAKFRYITWPELAPVTTIVSLLTLLAALQIFGTVQVLTNGGPAYHTIVPTLRIYEEAFTNHRFGAAAAMSVIFGGALVLLAGLQLRLSRRKR</sequence>
<accession>A0A4Q7X0G5</accession>
<dbReference type="PANTHER" id="PTHR30193:SF41">
    <property type="entry name" value="DIACETYLCHITOBIOSE UPTAKE SYSTEM PERMEASE PROTEIN NGCF"/>
    <property type="match status" value="1"/>
</dbReference>
<dbReference type="GO" id="GO:0005886">
    <property type="term" value="C:plasma membrane"/>
    <property type="evidence" value="ECO:0007669"/>
    <property type="project" value="UniProtKB-SubCell"/>
</dbReference>
<evidence type="ECO:0000256" key="7">
    <source>
        <dbReference type="RuleBase" id="RU363032"/>
    </source>
</evidence>
<protein>
    <submittedName>
        <fullName evidence="9">Carbohydrate ABC transporter membrane protein 1 (CUT1 family)</fullName>
    </submittedName>
</protein>
<feature type="transmembrane region" description="Helical" evidence="7">
    <location>
        <begin position="97"/>
        <end position="119"/>
    </location>
</feature>
<feature type="transmembrane region" description="Helical" evidence="7">
    <location>
        <begin position="202"/>
        <end position="222"/>
    </location>
</feature>
<dbReference type="AlphaFoldDB" id="A0A4Q7X0G5"/>
<dbReference type="InterPro" id="IPR000515">
    <property type="entry name" value="MetI-like"/>
</dbReference>
<evidence type="ECO:0000256" key="2">
    <source>
        <dbReference type="ARBA" id="ARBA00022448"/>
    </source>
</evidence>
<keyword evidence="3" id="KW-1003">Cell membrane</keyword>
<comment type="similarity">
    <text evidence="7">Belongs to the binding-protein-dependent transport system permease family.</text>
</comment>
<evidence type="ECO:0000256" key="3">
    <source>
        <dbReference type="ARBA" id="ARBA00022475"/>
    </source>
</evidence>
<dbReference type="Pfam" id="PF00528">
    <property type="entry name" value="BPD_transp_1"/>
    <property type="match status" value="1"/>
</dbReference>
<comment type="caution">
    <text evidence="9">The sequence shown here is derived from an EMBL/GenBank/DDBJ whole genome shotgun (WGS) entry which is preliminary data.</text>
</comment>
<comment type="subcellular location">
    <subcellularLocation>
        <location evidence="1 7">Cell membrane</location>
        <topology evidence="1 7">Multi-pass membrane protein</topology>
    </subcellularLocation>
</comment>
<feature type="transmembrane region" description="Helical" evidence="7">
    <location>
        <begin position="62"/>
        <end position="85"/>
    </location>
</feature>
<keyword evidence="4 7" id="KW-0812">Transmembrane</keyword>
<evidence type="ECO:0000259" key="8">
    <source>
        <dbReference type="PROSITE" id="PS50928"/>
    </source>
</evidence>
<dbReference type="CDD" id="cd06261">
    <property type="entry name" value="TM_PBP2"/>
    <property type="match status" value="1"/>
</dbReference>
<gene>
    <name evidence="9" type="ORF">EV645_3853</name>
</gene>
<keyword evidence="2 7" id="KW-0813">Transport</keyword>
<evidence type="ECO:0000313" key="10">
    <source>
        <dbReference type="Proteomes" id="UP000292027"/>
    </source>
</evidence>
<dbReference type="Gene3D" id="1.10.3720.10">
    <property type="entry name" value="MetI-like"/>
    <property type="match status" value="1"/>
</dbReference>